<dbReference type="Proteomes" id="UP000247612">
    <property type="component" value="Unassembled WGS sequence"/>
</dbReference>
<dbReference type="GO" id="GO:0006730">
    <property type="term" value="P:one-carbon metabolic process"/>
    <property type="evidence" value="ECO:0007669"/>
    <property type="project" value="UniProtKB-KW"/>
</dbReference>
<comment type="caution">
    <text evidence="10">The sequence shown here is derived from an EMBL/GenBank/DDBJ whole genome shotgun (WGS) entry which is preliminary data.</text>
</comment>
<dbReference type="PANTHER" id="PTHR48069">
    <property type="entry name" value="DIHYDROFOLATE REDUCTASE"/>
    <property type="match status" value="1"/>
</dbReference>
<evidence type="ECO:0000256" key="5">
    <source>
        <dbReference type="ARBA" id="ARBA00022857"/>
    </source>
</evidence>
<dbReference type="SUPFAM" id="SSF53597">
    <property type="entry name" value="Dihydrofolate reductase-like"/>
    <property type="match status" value="1"/>
</dbReference>
<comment type="function">
    <text evidence="7">Key enzyme in folate metabolism. Catalyzes an essential reaction for de novo glycine and purine synthesis, and for DNA precursor synthesis.</text>
</comment>
<comment type="pathway">
    <text evidence="1 7">Cofactor biosynthesis; tetrahydrofolate biosynthesis; 5,6,7,8-tetrahydrofolate from 7,8-dihydrofolate: step 1/1.</text>
</comment>
<dbReference type="InterPro" id="IPR017925">
    <property type="entry name" value="DHFR_CS"/>
</dbReference>
<dbReference type="UniPathway" id="UPA00077">
    <property type="reaction ID" value="UER00158"/>
</dbReference>
<evidence type="ECO:0000313" key="10">
    <source>
        <dbReference type="EMBL" id="PXX76920.1"/>
    </source>
</evidence>
<dbReference type="GO" id="GO:0005829">
    <property type="term" value="C:cytosol"/>
    <property type="evidence" value="ECO:0007669"/>
    <property type="project" value="TreeGrafter"/>
</dbReference>
<evidence type="ECO:0000256" key="8">
    <source>
        <dbReference type="RuleBase" id="RU004474"/>
    </source>
</evidence>
<dbReference type="InterPro" id="IPR012259">
    <property type="entry name" value="DHFR"/>
</dbReference>
<dbReference type="Pfam" id="PF00186">
    <property type="entry name" value="DHFR_1"/>
    <property type="match status" value="1"/>
</dbReference>
<dbReference type="PROSITE" id="PS00075">
    <property type="entry name" value="DHFR_1"/>
    <property type="match status" value="1"/>
</dbReference>
<dbReference type="STRING" id="1034346.GCA_000313565_03425"/>
<dbReference type="EC" id="1.5.1.3" evidence="3 7"/>
<gene>
    <name evidence="10" type="ORF">DES51_113115</name>
</gene>
<evidence type="ECO:0000256" key="6">
    <source>
        <dbReference type="ARBA" id="ARBA00023002"/>
    </source>
</evidence>
<evidence type="ECO:0000259" key="9">
    <source>
        <dbReference type="PROSITE" id="PS51330"/>
    </source>
</evidence>
<dbReference type="PROSITE" id="PS51330">
    <property type="entry name" value="DHFR_2"/>
    <property type="match status" value="1"/>
</dbReference>
<dbReference type="Gene3D" id="3.40.430.10">
    <property type="entry name" value="Dihydrofolate Reductase, subunit A"/>
    <property type="match status" value="1"/>
</dbReference>
<evidence type="ECO:0000256" key="4">
    <source>
        <dbReference type="ARBA" id="ARBA00022563"/>
    </source>
</evidence>
<dbReference type="GO" id="GO:0046452">
    <property type="term" value="P:dihydrofolate metabolic process"/>
    <property type="evidence" value="ECO:0007669"/>
    <property type="project" value="TreeGrafter"/>
</dbReference>
<reference evidence="10 11" key="1">
    <citation type="submission" date="2018-05" db="EMBL/GenBank/DDBJ databases">
        <title>Genomic Encyclopedia of Type Strains, Phase IV (KMG-IV): sequencing the most valuable type-strain genomes for metagenomic binning, comparative biology and taxonomic classification.</title>
        <authorList>
            <person name="Goeker M."/>
        </authorList>
    </citation>
    <scope>NUCLEOTIDE SEQUENCE [LARGE SCALE GENOMIC DNA]</scope>
    <source>
        <strain evidence="10 11">JC118</strain>
    </source>
</reference>
<dbReference type="PIRSF" id="PIRSF000194">
    <property type="entry name" value="DHFR"/>
    <property type="match status" value="1"/>
</dbReference>
<evidence type="ECO:0000313" key="11">
    <source>
        <dbReference type="Proteomes" id="UP000247612"/>
    </source>
</evidence>
<dbReference type="InterPro" id="IPR024072">
    <property type="entry name" value="DHFR-like_dom_sf"/>
</dbReference>
<keyword evidence="6 7" id="KW-0560">Oxidoreductase</keyword>
<dbReference type="PRINTS" id="PR00070">
    <property type="entry name" value="DHFR"/>
</dbReference>
<evidence type="ECO:0000256" key="7">
    <source>
        <dbReference type="PIRNR" id="PIRNR000194"/>
    </source>
</evidence>
<dbReference type="GO" id="GO:0046655">
    <property type="term" value="P:folic acid metabolic process"/>
    <property type="evidence" value="ECO:0007669"/>
    <property type="project" value="TreeGrafter"/>
</dbReference>
<protein>
    <recommendedName>
        <fullName evidence="3 7">Dihydrofolate reductase</fullName>
        <ecNumber evidence="3 7">1.5.1.3</ecNumber>
    </recommendedName>
</protein>
<dbReference type="PANTHER" id="PTHR48069:SF3">
    <property type="entry name" value="DIHYDROFOLATE REDUCTASE"/>
    <property type="match status" value="1"/>
</dbReference>
<dbReference type="InterPro" id="IPR001796">
    <property type="entry name" value="DHFR_dom"/>
</dbReference>
<keyword evidence="4 7" id="KW-0554">One-carbon metabolism</keyword>
<name>A0A318KHF1_9FIRM</name>
<dbReference type="GO" id="GO:0046654">
    <property type="term" value="P:tetrahydrofolate biosynthetic process"/>
    <property type="evidence" value="ECO:0007669"/>
    <property type="project" value="UniProtKB-UniPathway"/>
</dbReference>
<dbReference type="GO" id="GO:0050661">
    <property type="term" value="F:NADP binding"/>
    <property type="evidence" value="ECO:0007669"/>
    <property type="project" value="InterPro"/>
</dbReference>
<sequence length="162" mass="18959">MISLIVAHDEKLCIGKDGWMPWQLKEDLKQFKEKTLHQYIVMGRTTFEALKKPLPQRTTYVITHQPLHYEAEHVHVINDFKGLLKKYQQCDELLMICGGAKIYQAALPYVDEMWISLVPGDYAGDTYFPAYDVNEFIVVSKEQFDGFLLIHYRRKEGTRCDL</sequence>
<feature type="domain" description="DHFR" evidence="9">
    <location>
        <begin position="1"/>
        <end position="162"/>
    </location>
</feature>
<evidence type="ECO:0000256" key="2">
    <source>
        <dbReference type="ARBA" id="ARBA00009539"/>
    </source>
</evidence>
<dbReference type="OrthoDB" id="9804315at2"/>
<keyword evidence="5 7" id="KW-0521">NADP</keyword>
<accession>A0A318KHF1</accession>
<evidence type="ECO:0000256" key="3">
    <source>
        <dbReference type="ARBA" id="ARBA00012856"/>
    </source>
</evidence>
<dbReference type="CDD" id="cd00209">
    <property type="entry name" value="DHFR"/>
    <property type="match status" value="1"/>
</dbReference>
<dbReference type="EMBL" id="QJKH01000013">
    <property type="protein sequence ID" value="PXX76920.1"/>
    <property type="molecule type" value="Genomic_DNA"/>
</dbReference>
<comment type="similarity">
    <text evidence="2 7 8">Belongs to the dihydrofolate reductase family.</text>
</comment>
<dbReference type="GO" id="GO:0004146">
    <property type="term" value="F:dihydrofolate reductase activity"/>
    <property type="evidence" value="ECO:0007669"/>
    <property type="project" value="UniProtKB-EC"/>
</dbReference>
<evidence type="ECO:0000256" key="1">
    <source>
        <dbReference type="ARBA" id="ARBA00004903"/>
    </source>
</evidence>
<keyword evidence="11" id="KW-1185">Reference proteome</keyword>
<dbReference type="AlphaFoldDB" id="A0A318KHF1"/>
<proteinExistence type="inferred from homology"/>
<dbReference type="RefSeq" id="WP_022939704.1">
    <property type="nucleotide sequence ID" value="NZ_CABKRQ010000011.1"/>
</dbReference>
<organism evidence="10 11">
    <name type="scientific">Dielma fastidiosa</name>
    <dbReference type="NCBI Taxonomy" id="1034346"/>
    <lineage>
        <taxon>Bacteria</taxon>
        <taxon>Bacillati</taxon>
        <taxon>Bacillota</taxon>
        <taxon>Erysipelotrichia</taxon>
        <taxon>Erysipelotrichales</taxon>
        <taxon>Erysipelotrichaceae</taxon>
        <taxon>Dielma</taxon>
    </lineage>
</organism>
<comment type="catalytic activity">
    <reaction evidence="7">
        <text>(6S)-5,6,7,8-tetrahydrofolate + NADP(+) = 7,8-dihydrofolate + NADPH + H(+)</text>
        <dbReference type="Rhea" id="RHEA:15009"/>
        <dbReference type="ChEBI" id="CHEBI:15378"/>
        <dbReference type="ChEBI" id="CHEBI:57451"/>
        <dbReference type="ChEBI" id="CHEBI:57453"/>
        <dbReference type="ChEBI" id="CHEBI:57783"/>
        <dbReference type="ChEBI" id="CHEBI:58349"/>
        <dbReference type="EC" id="1.5.1.3"/>
    </reaction>
</comment>